<dbReference type="PANTHER" id="PTHR10730:SF53">
    <property type="entry name" value="GLYCOSYLTRANSFERASE 25 FAMILY MEMBER"/>
    <property type="match status" value="1"/>
</dbReference>
<comment type="caution">
    <text evidence="5">The sequence shown here is derived from an EMBL/GenBank/DDBJ whole genome shotgun (WGS) entry which is preliminary data.</text>
</comment>
<dbReference type="InterPro" id="IPR050757">
    <property type="entry name" value="Collagen_mod_GT25"/>
</dbReference>
<sequence length="432" mass="47781">MLSIRQKPAIIAGATLLAIFVLLYLGSGHSAQGYYVPDFKFPSSNKPDSSPNTNDNGGRLYGPSYTGSSVPTDINRVTNATLGFQKIFVVSLPERTDKRDALTLASSLTGFQLDWIPGVRGETIPDKAVPFGVDRKKLMETNLGSWRGHLNAVRTMVEENIETALIMEDDMDWDVRIKPLLEHVAKGVRVVSAALPGELYPLGKAGTTRSPYGDDWDLLWLGHCGEPFPEDMPESKGLEEEDPGRKAMSTKYTVLNDATVPPLGKITGLVNFTAYPEHTRWVHPTAAPICTFAYALSQRGARKVLYDLSVDRLRGPFDNALAWLCRRAIGSWPKILKGEKLVAEGEEVDADKGDRGLDMKCFSVTPPVFFHHKAKGKVSGDSDIQVVGGEKNEGEKKEEKVREKGTTENIVWSARLNIRNMLMGWEMESQFK</sequence>
<accession>A0A420Y0J1</accession>
<dbReference type="EMBL" id="QVQW01000080">
    <property type="protein sequence ID" value="RKU41188.1"/>
    <property type="molecule type" value="Genomic_DNA"/>
</dbReference>
<evidence type="ECO:0000256" key="3">
    <source>
        <dbReference type="ARBA" id="ARBA00022679"/>
    </source>
</evidence>
<evidence type="ECO:0000256" key="2">
    <source>
        <dbReference type="ARBA" id="ARBA00022676"/>
    </source>
</evidence>
<evidence type="ECO:0000313" key="5">
    <source>
        <dbReference type="EMBL" id="RKU41188.1"/>
    </source>
</evidence>
<feature type="compositionally biased region" description="Basic and acidic residues" evidence="4">
    <location>
        <begin position="390"/>
        <end position="401"/>
    </location>
</feature>
<comment type="similarity">
    <text evidence="1">Belongs to the glycosyltransferase 25 family.</text>
</comment>
<dbReference type="Proteomes" id="UP000275385">
    <property type="component" value="Unassembled WGS sequence"/>
</dbReference>
<dbReference type="PANTHER" id="PTHR10730">
    <property type="entry name" value="PROCOLLAGEN-LYSINE,2-OXOGLUTARATE 5-DIOXYGENASE/GLYCOSYLTRANSFERASE 25 FAMILY MEMBER"/>
    <property type="match status" value="1"/>
</dbReference>
<dbReference type="GO" id="GO:0016740">
    <property type="term" value="F:transferase activity"/>
    <property type="evidence" value="ECO:0007669"/>
    <property type="project" value="UniProtKB-KW"/>
</dbReference>
<dbReference type="CDD" id="cd06532">
    <property type="entry name" value="Glyco_transf_25"/>
    <property type="match status" value="1"/>
</dbReference>
<dbReference type="AlphaFoldDB" id="A0A420Y0J1"/>
<keyword evidence="6" id="KW-1185">Reference proteome</keyword>
<evidence type="ECO:0000256" key="1">
    <source>
        <dbReference type="ARBA" id="ARBA00006721"/>
    </source>
</evidence>
<dbReference type="OrthoDB" id="47375at2759"/>
<name>A0A420Y0J1_9PEZI</name>
<evidence type="ECO:0000313" key="6">
    <source>
        <dbReference type="Proteomes" id="UP000275385"/>
    </source>
</evidence>
<keyword evidence="3" id="KW-0808">Transferase</keyword>
<protein>
    <recommendedName>
        <fullName evidence="7">Glycosyltransferase family 25 protein</fullName>
    </recommendedName>
</protein>
<keyword evidence="2" id="KW-0328">Glycosyltransferase</keyword>
<evidence type="ECO:0008006" key="7">
    <source>
        <dbReference type="Google" id="ProtNLM"/>
    </source>
</evidence>
<dbReference type="InterPro" id="IPR002654">
    <property type="entry name" value="Glyco_trans_25"/>
</dbReference>
<feature type="compositionally biased region" description="Polar residues" evidence="4">
    <location>
        <begin position="44"/>
        <end position="56"/>
    </location>
</feature>
<feature type="region of interest" description="Disordered" evidence="4">
    <location>
        <begin position="381"/>
        <end position="401"/>
    </location>
</feature>
<gene>
    <name evidence="5" type="ORF">DL546_001505</name>
</gene>
<proteinExistence type="inferred from homology"/>
<evidence type="ECO:0000256" key="4">
    <source>
        <dbReference type="SAM" id="MobiDB-lite"/>
    </source>
</evidence>
<feature type="region of interest" description="Disordered" evidence="4">
    <location>
        <begin position="44"/>
        <end position="67"/>
    </location>
</feature>
<organism evidence="5 6">
    <name type="scientific">Coniochaeta pulveracea</name>
    <dbReference type="NCBI Taxonomy" id="177199"/>
    <lineage>
        <taxon>Eukaryota</taxon>
        <taxon>Fungi</taxon>
        <taxon>Dikarya</taxon>
        <taxon>Ascomycota</taxon>
        <taxon>Pezizomycotina</taxon>
        <taxon>Sordariomycetes</taxon>
        <taxon>Sordariomycetidae</taxon>
        <taxon>Coniochaetales</taxon>
        <taxon>Coniochaetaceae</taxon>
        <taxon>Coniochaeta</taxon>
    </lineage>
</organism>
<reference evidence="5 6" key="1">
    <citation type="submission" date="2018-08" db="EMBL/GenBank/DDBJ databases">
        <title>Draft genome of the lignicolous fungus Coniochaeta pulveracea.</title>
        <authorList>
            <person name="Borstlap C.J."/>
            <person name="De Witt R.N."/>
            <person name="Botha A."/>
            <person name="Volschenk H."/>
        </authorList>
    </citation>
    <scope>NUCLEOTIDE SEQUENCE [LARGE SCALE GENOMIC DNA]</scope>
    <source>
        <strain evidence="5 6">CAB683</strain>
    </source>
</reference>